<dbReference type="Gene3D" id="3.40.50.1000">
    <property type="entry name" value="HAD superfamily/HAD-like"/>
    <property type="match status" value="1"/>
</dbReference>
<keyword evidence="2" id="KW-1185">Reference proteome</keyword>
<dbReference type="Pfam" id="PF08282">
    <property type="entry name" value="Hydrolase_3"/>
    <property type="match status" value="1"/>
</dbReference>
<dbReference type="InterPro" id="IPR029057">
    <property type="entry name" value="PRTase-like"/>
</dbReference>
<sequence>MTCDLPASQSILPRSEQLTPVDLLLTGTELVRLLRRALADEEWLDAYLLAAGLNQMVEDRLRPDPLQLYRAANFLERHGSGGIRIAGALVRRSGMALSPAAVGLHRRSLLRLRTCLNVATLALAHMVLDPGRHAPTLPPDLDRSLCAAVYLEPDVLRVPACFRSFDQHPDDMRELARRYLDQGERPSRLCVVGVRTSGSYLAPLVGAALELGGIPSIDLLTYRPGRSWGRADVMTVRETAAAGGMFLIVDDPPVTGGAIADTARSLENFGVPARQIIVVAALSGDVPPPALDRWAGVYLPWSRWSVHRRLNRGAIADTLAGLLGSGHHVAASGPHRLAADNRARIRARFSVTISTATTTTRRQIVVEGAGLGFFGRHAVAVATSLEDHFPRVYGLSDGLLYRDWVPGSEVSGDVTELAESVADYVVARGRALRVPRDPTERLRGRGTSADAAACLLSRIFGRFAPVGQYLLLDRITRALLRADVPSVPDGQTRLRYWHRSSPGEALRKVDFHQNSFSNRDITCYDPVFDLAGASVEPPDGDFERLLRVGYAERTGVRIDPERWLLYRLILLWRLGRTGDMDRATAATRSANAMHDYLTAVFPPGDRASDDHSGPLCAIDLDGVLETGLLGYPCTTPAGAVSLRALTAHGFRPIPVTGRCLDDVIERCRSFDLDGAVAEYGAVVYEAHTHRWTDLRASEAVAALAWVRALLAEHDNVEVDGRYRFIVRARSRRGPVSDDVAATVVTATRGAVRAVHGEGQTDFVPREIDKGTGLQQLIQRIGGSVALAVGDSIEDLSVLERAALRRAPRNAGDAVRSAGITVTRHSYQAGLADACADLLGHRPGACRRCTPPHVPARTEVLCAVLGLREDGLRGFVPRVGRLAASVTRPSWASKGARLGLTPVA</sequence>
<proteinExistence type="predicted"/>
<dbReference type="GO" id="GO:0016787">
    <property type="term" value="F:hydrolase activity"/>
    <property type="evidence" value="ECO:0007669"/>
    <property type="project" value="UniProtKB-KW"/>
</dbReference>
<dbReference type="PANTHER" id="PTHR10000">
    <property type="entry name" value="PHOSPHOSERINE PHOSPHATASE"/>
    <property type="match status" value="1"/>
</dbReference>
<organism evidence="1 2">
    <name type="scientific">Rhodococcus chondri</name>
    <dbReference type="NCBI Taxonomy" id="3065941"/>
    <lineage>
        <taxon>Bacteria</taxon>
        <taxon>Bacillati</taxon>
        <taxon>Actinomycetota</taxon>
        <taxon>Actinomycetes</taxon>
        <taxon>Mycobacteriales</taxon>
        <taxon>Nocardiaceae</taxon>
        <taxon>Rhodococcus</taxon>
    </lineage>
</organism>
<evidence type="ECO:0000313" key="2">
    <source>
        <dbReference type="Proteomes" id="UP001331936"/>
    </source>
</evidence>
<gene>
    <name evidence="1" type="ORF">Q8814_05815</name>
</gene>
<reference evidence="1 2" key="1">
    <citation type="submission" date="2023-08" db="EMBL/GenBank/DDBJ databases">
        <authorList>
            <person name="Girao M."/>
            <person name="Carvalho M.F."/>
        </authorList>
    </citation>
    <scope>NUCLEOTIDE SEQUENCE [LARGE SCALE GENOMIC DNA]</scope>
    <source>
        <strain evidence="1 2">CC-R104</strain>
    </source>
</reference>
<accession>A0ABU7JNM9</accession>
<dbReference type="SUPFAM" id="SSF56784">
    <property type="entry name" value="HAD-like"/>
    <property type="match status" value="1"/>
</dbReference>
<keyword evidence="1" id="KW-0378">Hydrolase</keyword>
<dbReference type="PANTHER" id="PTHR10000:SF8">
    <property type="entry name" value="HAD SUPERFAMILY HYDROLASE-LIKE, TYPE 3"/>
    <property type="match status" value="1"/>
</dbReference>
<dbReference type="EMBL" id="JAUZMZ010000020">
    <property type="protein sequence ID" value="MEE2031635.1"/>
    <property type="molecule type" value="Genomic_DNA"/>
</dbReference>
<dbReference type="InterPro" id="IPR023214">
    <property type="entry name" value="HAD_sf"/>
</dbReference>
<evidence type="ECO:0000313" key="1">
    <source>
        <dbReference type="EMBL" id="MEE2031635.1"/>
    </source>
</evidence>
<dbReference type="InterPro" id="IPR036412">
    <property type="entry name" value="HAD-like_sf"/>
</dbReference>
<name>A0ABU7JNM9_9NOCA</name>
<protein>
    <submittedName>
        <fullName evidence="1">HAD hydrolase family protein</fullName>
    </submittedName>
</protein>
<dbReference type="Proteomes" id="UP001331936">
    <property type="component" value="Unassembled WGS sequence"/>
</dbReference>
<dbReference type="SUPFAM" id="SSF53271">
    <property type="entry name" value="PRTase-like"/>
    <property type="match status" value="1"/>
</dbReference>
<dbReference type="Gene3D" id="3.90.1070.10">
    <property type="match status" value="1"/>
</dbReference>
<comment type="caution">
    <text evidence="1">The sequence shown here is derived from an EMBL/GenBank/DDBJ whole genome shotgun (WGS) entry which is preliminary data.</text>
</comment>
<dbReference type="RefSeq" id="WP_330151071.1">
    <property type="nucleotide sequence ID" value="NZ_JAUZMZ010000020.1"/>
</dbReference>
<dbReference type="Gene3D" id="3.40.50.2020">
    <property type="match status" value="1"/>
</dbReference>